<keyword evidence="9" id="KW-1185">Reference proteome</keyword>
<dbReference type="STRING" id="1283.ShL2_01920"/>
<proteinExistence type="predicted"/>
<dbReference type="AlphaFoldDB" id="A0A2A1KAB5"/>
<keyword evidence="1" id="KW-1133">Transmembrane helix</keyword>
<evidence type="ECO:0000313" key="7">
    <source>
        <dbReference type="Proteomes" id="UP000238153"/>
    </source>
</evidence>
<dbReference type="Proteomes" id="UP001269271">
    <property type="component" value="Unassembled WGS sequence"/>
</dbReference>
<organism evidence="5 8">
    <name type="scientific">Staphylococcus haemolyticus</name>
    <dbReference type="NCBI Taxonomy" id="1283"/>
    <lineage>
        <taxon>Bacteria</taxon>
        <taxon>Bacillati</taxon>
        <taxon>Bacillota</taxon>
        <taxon>Bacilli</taxon>
        <taxon>Bacillales</taxon>
        <taxon>Staphylococcaceae</taxon>
        <taxon>Staphylococcus</taxon>
    </lineage>
</organism>
<evidence type="ECO:0000313" key="8">
    <source>
        <dbReference type="Proteomes" id="UP000316594"/>
    </source>
</evidence>
<reference evidence="3 6" key="2">
    <citation type="submission" date="2017-12" db="EMBL/GenBank/DDBJ databases">
        <title>FDA dAtabase for Regulatory Grade micrObial Sequences (FDA-ARGOS): Supporting development and validation of Infectious Disease Dx tests.</title>
        <authorList>
            <person name="Hoffmann M."/>
            <person name="Allard M."/>
            <person name="Evans P."/>
            <person name="Brown E."/>
            <person name="Tallon L."/>
            <person name="Sadzewicz L."/>
            <person name="Sengamalay N."/>
            <person name="Ott S."/>
            <person name="Godinez A."/>
            <person name="Nagaraj S."/>
            <person name="Vavikolanu K."/>
            <person name="Aluvathingal J."/>
            <person name="Nadendla S."/>
            <person name="Sichtig H."/>
        </authorList>
    </citation>
    <scope>NUCLEOTIDE SEQUENCE [LARGE SCALE GENOMIC DNA]</scope>
    <source>
        <strain evidence="3 6">FDAARGOS_148</strain>
    </source>
</reference>
<dbReference type="Proteomes" id="UP000316594">
    <property type="component" value="Unassembled WGS sequence"/>
</dbReference>
<evidence type="ECO:0000256" key="1">
    <source>
        <dbReference type="SAM" id="Phobius"/>
    </source>
</evidence>
<gene>
    <name evidence="3" type="ORF">AL503_012915</name>
    <name evidence="4" type="ORF">CV019_13800</name>
    <name evidence="5" type="ORF">FNL11_04085</name>
    <name evidence="2" type="ORF">RO950_07780</name>
</gene>
<accession>A0A2A1KAB5</accession>
<dbReference type="KEGG" id="shh:ShL2_01920"/>
<dbReference type="RefSeq" id="WP_011276326.1">
    <property type="nucleotide sequence ID" value="NZ_BKAY01000008.1"/>
</dbReference>
<dbReference type="Proteomes" id="UP000238153">
    <property type="component" value="Unassembled WGS sequence"/>
</dbReference>
<reference evidence="5 8" key="3">
    <citation type="submission" date="2019-07" db="EMBL/GenBank/DDBJ databases">
        <title>Genome Sequencing and Assembly of Staphylococcus haemolyticus SDA2.</title>
        <authorList>
            <person name="Emmons C.B."/>
            <person name="Park C."/>
            <person name="Sevigny J.L."/>
            <person name="Andam C."/>
        </authorList>
    </citation>
    <scope>NUCLEOTIDE SEQUENCE [LARGE SCALE GENOMIC DNA]</scope>
    <source>
        <strain evidence="5 8">SDA2</strain>
    </source>
</reference>
<dbReference type="Proteomes" id="UP000053523">
    <property type="component" value="Unassembled WGS sequence"/>
</dbReference>
<dbReference type="NCBIfam" id="NF047370">
    <property type="entry name" value="toxin_TsaT"/>
    <property type="match status" value="1"/>
</dbReference>
<sequence>MSLHLTILLWLGIIFVIAASIILGLLLKSKKEERKESYLGFTVIFYIFGFALLIYVFIFGIL</sequence>
<dbReference type="EMBL" id="PGWX01000543">
    <property type="protein sequence ID" value="PPJ69481.1"/>
    <property type="molecule type" value="Genomic_DNA"/>
</dbReference>
<evidence type="ECO:0000313" key="5">
    <source>
        <dbReference type="EMBL" id="TRL77909.1"/>
    </source>
</evidence>
<comment type="caution">
    <text evidence="5">The sequence shown here is derived from an EMBL/GenBank/DDBJ whole genome shotgun (WGS) entry which is preliminary data.</text>
</comment>
<evidence type="ECO:0000313" key="2">
    <source>
        <dbReference type="EMBL" id="MDT4286920.1"/>
    </source>
</evidence>
<dbReference type="EMBL" id="LORN02000015">
    <property type="protein sequence ID" value="PNN21631.1"/>
    <property type="molecule type" value="Genomic_DNA"/>
</dbReference>
<evidence type="ECO:0000313" key="6">
    <source>
        <dbReference type="Proteomes" id="UP000053523"/>
    </source>
</evidence>
<protein>
    <submittedName>
        <fullName evidence="5">Uncharacterized protein</fullName>
    </submittedName>
</protein>
<evidence type="ECO:0000313" key="3">
    <source>
        <dbReference type="EMBL" id="PNN21631.1"/>
    </source>
</evidence>
<feature type="transmembrane region" description="Helical" evidence="1">
    <location>
        <begin position="38"/>
        <end position="61"/>
    </location>
</feature>
<evidence type="ECO:0000313" key="9">
    <source>
        <dbReference type="Proteomes" id="UP001269271"/>
    </source>
</evidence>
<reference evidence="2 9" key="4">
    <citation type="submission" date="2023-08" db="EMBL/GenBank/DDBJ databases">
        <title>Genomic surveillance of Staphylococcus haemolyticus neonatal outbreak in southern France.</title>
        <authorList>
            <person name="Magnan C."/>
            <person name="Morsli M."/>
            <person name="Thiery B."/>
            <person name="Salipante F."/>
            <person name="Attar J."/>
            <person name="Massimo D.M."/>
            <person name="Ory J."/>
            <person name="Pantel A."/>
            <person name="Lavigne J.-P."/>
        </authorList>
    </citation>
    <scope>NUCLEOTIDE SEQUENCE [LARGE SCALE GENOMIC DNA]</scope>
    <source>
        <strain evidence="2 9">NSH026</strain>
    </source>
</reference>
<name>A0A2A1KAB5_STAHA</name>
<dbReference type="OMA" id="HLTILLW"/>
<keyword evidence="1" id="KW-0472">Membrane</keyword>
<keyword evidence="1" id="KW-0812">Transmembrane</keyword>
<dbReference type="GeneID" id="93781417"/>
<feature type="transmembrane region" description="Helical" evidence="1">
    <location>
        <begin position="6"/>
        <end position="26"/>
    </location>
</feature>
<evidence type="ECO:0000313" key="4">
    <source>
        <dbReference type="EMBL" id="PPJ69481.1"/>
    </source>
</evidence>
<dbReference type="EMBL" id="JAVSOO010000018">
    <property type="protein sequence ID" value="MDT4286920.1"/>
    <property type="molecule type" value="Genomic_DNA"/>
</dbReference>
<dbReference type="EMBL" id="VJMP01000003">
    <property type="protein sequence ID" value="TRL77909.1"/>
    <property type="molecule type" value="Genomic_DNA"/>
</dbReference>
<reference evidence="4 7" key="1">
    <citation type="submission" date="2017-11" db="EMBL/GenBank/DDBJ databases">
        <authorList>
            <person name="Founou R.C."/>
            <person name="Founou L."/>
            <person name="Allam M."/>
            <person name="Ismail A."/>
            <person name="Essack S.Y."/>
        </authorList>
    </citation>
    <scope>NUCLEOTIDE SEQUENCE [LARGE SCALE GENOMIC DNA]</scope>
    <source>
        <strain evidence="4 7">G811N2B1</strain>
    </source>
</reference>